<evidence type="ECO:0000256" key="1">
    <source>
        <dbReference type="ARBA" id="ARBA00006484"/>
    </source>
</evidence>
<accession>A0A8C5WJK6</accession>
<dbReference type="InterPro" id="IPR036291">
    <property type="entry name" value="NAD(P)-bd_dom_sf"/>
</dbReference>
<dbReference type="GO" id="GO:0016020">
    <property type="term" value="C:membrane"/>
    <property type="evidence" value="ECO:0007669"/>
    <property type="project" value="TreeGrafter"/>
</dbReference>
<dbReference type="OrthoDB" id="5307821at2759"/>
<dbReference type="Ensembl" id="ENSLLET00000044891.1">
    <property type="protein sequence ID" value="ENSLLEP00000043176.1"/>
    <property type="gene ID" value="ENSLLEG00000027436.1"/>
</dbReference>
<protein>
    <recommendedName>
        <fullName evidence="4">Dehydrogenase/reductase SDR family member 7B</fullName>
    </recommendedName>
    <alternativeName>
        <fullName evidence="5">Short-chain dehydrogenase/reductase family 32C member 1</fullName>
    </alternativeName>
</protein>
<keyword evidence="8" id="KW-1185">Reference proteome</keyword>
<evidence type="ECO:0000256" key="4">
    <source>
        <dbReference type="ARBA" id="ARBA00040419"/>
    </source>
</evidence>
<proteinExistence type="inferred from homology"/>
<organism evidence="7 8">
    <name type="scientific">Leptobrachium leishanense</name>
    <name type="common">Leishan spiny toad</name>
    <dbReference type="NCBI Taxonomy" id="445787"/>
    <lineage>
        <taxon>Eukaryota</taxon>
        <taxon>Metazoa</taxon>
        <taxon>Chordata</taxon>
        <taxon>Craniata</taxon>
        <taxon>Vertebrata</taxon>
        <taxon>Euteleostomi</taxon>
        <taxon>Amphibia</taxon>
        <taxon>Batrachia</taxon>
        <taxon>Anura</taxon>
        <taxon>Pelobatoidea</taxon>
        <taxon>Megophryidae</taxon>
        <taxon>Leptobrachium</taxon>
    </lineage>
</organism>
<evidence type="ECO:0000256" key="2">
    <source>
        <dbReference type="ARBA" id="ARBA00023002"/>
    </source>
</evidence>
<evidence type="ECO:0000313" key="8">
    <source>
        <dbReference type="Proteomes" id="UP000694569"/>
    </source>
</evidence>
<dbReference type="CDD" id="cd05332">
    <property type="entry name" value="11beta-HSD1_like_SDR_c"/>
    <property type="match status" value="1"/>
</dbReference>
<reference evidence="7" key="2">
    <citation type="submission" date="2025-09" db="UniProtKB">
        <authorList>
            <consortium name="Ensembl"/>
        </authorList>
    </citation>
    <scope>IDENTIFICATION</scope>
</reference>
<evidence type="ECO:0000256" key="5">
    <source>
        <dbReference type="ARBA" id="ARBA00043014"/>
    </source>
</evidence>
<comment type="similarity">
    <text evidence="1 6">Belongs to the short-chain dehydrogenases/reductases (SDR) family.</text>
</comment>
<dbReference type="InterPro" id="IPR002347">
    <property type="entry name" value="SDR_fam"/>
</dbReference>
<dbReference type="PRINTS" id="PR00080">
    <property type="entry name" value="SDRFAMILY"/>
</dbReference>
<gene>
    <name evidence="7" type="primary">DHRS7B</name>
</gene>
<name>A0A8C5WJK6_9ANUR</name>
<dbReference type="Proteomes" id="UP000694569">
    <property type="component" value="Unplaced"/>
</dbReference>
<evidence type="ECO:0000256" key="3">
    <source>
        <dbReference type="ARBA" id="ARBA00037096"/>
    </source>
</evidence>
<sequence>MAASDTLKKNSKLRASVTGYLLANENRKEGPKDRLSGSAAECFLRRGKCAKVFYSAGSQLVLCGRNEERLDDLVRELGRMRKGSIQTHKPHKVIFDLSDVEAVDSASHEILNNVGKVDILINNAGISYRGNILKTKVSVDRMIMDINYFGPVALTKALLPSMIKNGRGHIVVISSVQGKISIPFRSAYAASKHATQAFFDCLRAEMAATEIEVTVVNPGYIKTNLSMNAVTDDGSIYGVMDQNTAEGRSAEDVAQIVLRAVGERKKEVLVAGLVPTLAVYLRTISPKLFFAIMAARAKKERKLKNA</sequence>
<evidence type="ECO:0000256" key="6">
    <source>
        <dbReference type="RuleBase" id="RU000363"/>
    </source>
</evidence>
<reference evidence="7" key="1">
    <citation type="submission" date="2025-08" db="UniProtKB">
        <authorList>
            <consortium name="Ensembl"/>
        </authorList>
    </citation>
    <scope>IDENTIFICATION</scope>
</reference>
<keyword evidence="2" id="KW-0560">Oxidoreductase</keyword>
<dbReference type="PANTHER" id="PTHR44196:SF1">
    <property type="entry name" value="DEHYDROGENASE_REDUCTASE SDR FAMILY MEMBER 7B"/>
    <property type="match status" value="1"/>
</dbReference>
<dbReference type="PANTHER" id="PTHR44196">
    <property type="entry name" value="DEHYDROGENASE/REDUCTASE SDR FAMILY MEMBER 7B"/>
    <property type="match status" value="1"/>
</dbReference>
<dbReference type="SUPFAM" id="SSF51735">
    <property type="entry name" value="NAD(P)-binding Rossmann-fold domains"/>
    <property type="match status" value="1"/>
</dbReference>
<dbReference type="InterPro" id="IPR020904">
    <property type="entry name" value="Sc_DH/Rdtase_CS"/>
</dbReference>
<dbReference type="PRINTS" id="PR00081">
    <property type="entry name" value="GDHRDH"/>
</dbReference>
<dbReference type="GO" id="GO:0016491">
    <property type="term" value="F:oxidoreductase activity"/>
    <property type="evidence" value="ECO:0007669"/>
    <property type="project" value="UniProtKB-KW"/>
</dbReference>
<dbReference type="PROSITE" id="PS00061">
    <property type="entry name" value="ADH_SHORT"/>
    <property type="match status" value="1"/>
</dbReference>
<dbReference type="AlphaFoldDB" id="A0A8C5WJK6"/>
<evidence type="ECO:0000313" key="7">
    <source>
        <dbReference type="Ensembl" id="ENSLLEP00000043176.1"/>
    </source>
</evidence>
<comment type="function">
    <text evidence="3">Putative oxidoreductase.</text>
</comment>
<dbReference type="GeneTree" id="ENSGT00940000158171"/>
<dbReference type="Gene3D" id="3.40.50.720">
    <property type="entry name" value="NAD(P)-binding Rossmann-like Domain"/>
    <property type="match status" value="1"/>
</dbReference>
<dbReference type="Pfam" id="PF00106">
    <property type="entry name" value="adh_short"/>
    <property type="match status" value="1"/>
</dbReference>